<organism evidence="7 8">
    <name type="scientific">Odoribacter splanchnicus</name>
    <dbReference type="NCBI Taxonomy" id="28118"/>
    <lineage>
        <taxon>Bacteria</taxon>
        <taxon>Pseudomonadati</taxon>
        <taxon>Bacteroidota</taxon>
        <taxon>Bacteroidia</taxon>
        <taxon>Bacteroidales</taxon>
        <taxon>Odoribacteraceae</taxon>
        <taxon>Odoribacter</taxon>
    </lineage>
</organism>
<proteinExistence type="predicted"/>
<dbReference type="InterPro" id="IPR013766">
    <property type="entry name" value="Thioredoxin_domain"/>
</dbReference>
<dbReference type="EMBL" id="QRYW01000043">
    <property type="protein sequence ID" value="RGV20021.1"/>
    <property type="molecule type" value="Genomic_DNA"/>
</dbReference>
<dbReference type="InterPro" id="IPR012336">
    <property type="entry name" value="Thioredoxin-like_fold"/>
</dbReference>
<dbReference type="CDD" id="cd02966">
    <property type="entry name" value="TlpA_like_family"/>
    <property type="match status" value="1"/>
</dbReference>
<feature type="domain" description="Thioredoxin" evidence="6">
    <location>
        <begin position="151"/>
        <end position="290"/>
    </location>
</feature>
<evidence type="ECO:0000256" key="1">
    <source>
        <dbReference type="ARBA" id="ARBA00004196"/>
    </source>
</evidence>
<evidence type="ECO:0000256" key="4">
    <source>
        <dbReference type="ARBA" id="ARBA00023284"/>
    </source>
</evidence>
<evidence type="ECO:0000313" key="7">
    <source>
        <dbReference type="EMBL" id="RGV20021.1"/>
    </source>
</evidence>
<sequence>MKQVYFIIAMLCGLALGGQAQGIRFAEGSWKELLETAKKEGKLIFVDCYTEWCQPCKQMEQQVFPSEKVGKFYNEHFINVKMDMEKGEGPVILNTYKINAFPTLLFVNGEGGEVYRIVGSKKEAELLQVGADALASKTVYPVNPQAQQQIALIGREIPDFCYRDSTGKEVKFSSFRGNYVYVDMWATWCRPCCEEIPYMGELEKKFHGKKICFVSLSCDKDLQAWKKKLRTDRMGGIQLNCGGDPAFMKFFGIQGIPHFILLDPEGKVVNPNMSRPSQEITVETLSRLKGI</sequence>
<evidence type="ECO:0000256" key="5">
    <source>
        <dbReference type="SAM" id="SignalP"/>
    </source>
</evidence>
<dbReference type="InterPro" id="IPR050553">
    <property type="entry name" value="Thioredoxin_ResA/DsbE_sf"/>
</dbReference>
<gene>
    <name evidence="7" type="ORF">DWW24_16840</name>
</gene>
<name>A0A412W6J4_9BACT</name>
<dbReference type="RefSeq" id="WP_118108447.1">
    <property type="nucleotide sequence ID" value="NZ_JAHONW010000033.1"/>
</dbReference>
<dbReference type="Pfam" id="PF08534">
    <property type="entry name" value="Redoxin"/>
    <property type="match status" value="1"/>
</dbReference>
<dbReference type="PANTHER" id="PTHR42852:SF6">
    <property type="entry name" value="THIOL:DISULFIDE INTERCHANGE PROTEIN DSBE"/>
    <property type="match status" value="1"/>
</dbReference>
<dbReference type="InterPro" id="IPR036249">
    <property type="entry name" value="Thioredoxin-like_sf"/>
</dbReference>
<accession>A0A412W6J4</accession>
<dbReference type="GO" id="GO:0030313">
    <property type="term" value="C:cell envelope"/>
    <property type="evidence" value="ECO:0007669"/>
    <property type="project" value="UniProtKB-SubCell"/>
</dbReference>
<evidence type="ECO:0000259" key="6">
    <source>
        <dbReference type="PROSITE" id="PS51352"/>
    </source>
</evidence>
<evidence type="ECO:0000313" key="8">
    <source>
        <dbReference type="Proteomes" id="UP000283426"/>
    </source>
</evidence>
<dbReference type="GO" id="GO:0017004">
    <property type="term" value="P:cytochrome complex assembly"/>
    <property type="evidence" value="ECO:0007669"/>
    <property type="project" value="UniProtKB-KW"/>
</dbReference>
<dbReference type="Pfam" id="PF13098">
    <property type="entry name" value="Thioredoxin_2"/>
    <property type="match status" value="1"/>
</dbReference>
<comment type="subcellular location">
    <subcellularLocation>
        <location evidence="1">Cell envelope</location>
    </subcellularLocation>
</comment>
<keyword evidence="3" id="KW-1015">Disulfide bond</keyword>
<feature type="chain" id="PRO_5019303357" evidence="5">
    <location>
        <begin position="21"/>
        <end position="291"/>
    </location>
</feature>
<dbReference type="SUPFAM" id="SSF52833">
    <property type="entry name" value="Thioredoxin-like"/>
    <property type="match status" value="2"/>
</dbReference>
<comment type="caution">
    <text evidence="7">The sequence shown here is derived from an EMBL/GenBank/DDBJ whole genome shotgun (WGS) entry which is preliminary data.</text>
</comment>
<feature type="domain" description="Thioredoxin" evidence="6">
    <location>
        <begin position="14"/>
        <end position="135"/>
    </location>
</feature>
<keyword evidence="4" id="KW-0676">Redox-active center</keyword>
<feature type="signal peptide" evidence="5">
    <location>
        <begin position="1"/>
        <end position="20"/>
    </location>
</feature>
<reference evidence="7 8" key="1">
    <citation type="submission" date="2018-08" db="EMBL/GenBank/DDBJ databases">
        <title>A genome reference for cultivated species of the human gut microbiota.</title>
        <authorList>
            <person name="Zou Y."/>
            <person name="Xue W."/>
            <person name="Luo G."/>
        </authorList>
    </citation>
    <scope>NUCLEOTIDE SEQUENCE [LARGE SCALE GENOMIC DNA]</scope>
    <source>
        <strain evidence="7 8">AF14-6AC</strain>
    </source>
</reference>
<dbReference type="InterPro" id="IPR013740">
    <property type="entry name" value="Redoxin"/>
</dbReference>
<evidence type="ECO:0000256" key="3">
    <source>
        <dbReference type="ARBA" id="ARBA00023157"/>
    </source>
</evidence>
<dbReference type="PROSITE" id="PS51352">
    <property type="entry name" value="THIOREDOXIN_2"/>
    <property type="match status" value="2"/>
</dbReference>
<keyword evidence="2" id="KW-0201">Cytochrome c-type biogenesis</keyword>
<evidence type="ECO:0000256" key="2">
    <source>
        <dbReference type="ARBA" id="ARBA00022748"/>
    </source>
</evidence>
<dbReference type="AlphaFoldDB" id="A0A412W6J4"/>
<dbReference type="GO" id="GO:0016491">
    <property type="term" value="F:oxidoreductase activity"/>
    <property type="evidence" value="ECO:0007669"/>
    <property type="project" value="InterPro"/>
</dbReference>
<dbReference type="Gene3D" id="3.40.30.10">
    <property type="entry name" value="Glutaredoxin"/>
    <property type="match status" value="2"/>
</dbReference>
<dbReference type="PANTHER" id="PTHR42852">
    <property type="entry name" value="THIOL:DISULFIDE INTERCHANGE PROTEIN DSBE"/>
    <property type="match status" value="1"/>
</dbReference>
<protein>
    <submittedName>
        <fullName evidence="7">DUF255 domain-containing protein</fullName>
    </submittedName>
</protein>
<keyword evidence="5" id="KW-0732">Signal</keyword>
<dbReference type="Proteomes" id="UP000283426">
    <property type="component" value="Unassembled WGS sequence"/>
</dbReference>